<dbReference type="InterPro" id="IPR037359">
    <property type="entry name" value="NST/OST"/>
</dbReference>
<evidence type="ECO:0000256" key="1">
    <source>
        <dbReference type="ARBA" id="ARBA00022679"/>
    </source>
</evidence>
<protein>
    <recommendedName>
        <fullName evidence="4">Sulfotransferase domain-containing protein</fullName>
    </recommendedName>
</protein>
<keyword evidence="1" id="KW-0808">Transferase</keyword>
<dbReference type="AlphaFoldDB" id="A0A2P5Z1M2"/>
<feature type="region of interest" description="Disordered" evidence="3">
    <location>
        <begin position="1"/>
        <end position="33"/>
    </location>
</feature>
<dbReference type="SUPFAM" id="SSF52540">
    <property type="entry name" value="P-loop containing nucleoside triphosphate hydrolases"/>
    <property type="match status" value="1"/>
</dbReference>
<evidence type="ECO:0000256" key="2">
    <source>
        <dbReference type="ARBA" id="ARBA00023180"/>
    </source>
</evidence>
<gene>
    <name evidence="5" type="ORF">XsacCFBP4641_15610</name>
</gene>
<dbReference type="GO" id="GO:0008146">
    <property type="term" value="F:sulfotransferase activity"/>
    <property type="evidence" value="ECO:0007669"/>
    <property type="project" value="InterPro"/>
</dbReference>
<dbReference type="PANTHER" id="PTHR10605">
    <property type="entry name" value="HEPARAN SULFATE SULFOTRANSFERASE"/>
    <property type="match status" value="1"/>
</dbReference>
<evidence type="ECO:0000256" key="3">
    <source>
        <dbReference type="SAM" id="MobiDB-lite"/>
    </source>
</evidence>
<sequence length="350" mass="39240">MECADPGAGHGARRPRHPRQLHDPGLGQDQARRHRRAALAGAGGRDHPVAGRWRRRDRQVLQGQGGFPVVKAPNLFVIGAPRCGTTSLFAALKQHPDVYATVLKEPHFYAADLPAQPHTVSDPADYQRLFAAAGDQRYRAEASVWYFYSQEAPARIARAHPDARIVLLLRSPADMLLSLYALYLRTGNEADSNPEAAVFRTSEARFANTYFPFGLHYLNLLDVTGPLSRWRSFFPRERLRVLTYEDMYASPQAGFRDLCGWLGIDQEAPVSFDARQAREAVRRMATKQLRDLPDHLRRKLNPAASRLHAGKADVAIPAALRTRLRHHAQERNAGFALAADRPWPDAWRAA</sequence>
<dbReference type="InterPro" id="IPR000863">
    <property type="entry name" value="Sulfotransferase_dom"/>
</dbReference>
<name>A0A2P5Z1M2_9XANT</name>
<accession>A0A2P5Z1M2</accession>
<feature type="domain" description="Sulfotransferase" evidence="4">
    <location>
        <begin position="74"/>
        <end position="274"/>
    </location>
</feature>
<dbReference type="Proteomes" id="UP000247346">
    <property type="component" value="Unassembled WGS sequence"/>
</dbReference>
<keyword evidence="2" id="KW-0325">Glycoprotein</keyword>
<evidence type="ECO:0000259" key="4">
    <source>
        <dbReference type="Pfam" id="PF00685"/>
    </source>
</evidence>
<dbReference type="Gene3D" id="3.40.50.300">
    <property type="entry name" value="P-loop containing nucleotide triphosphate hydrolases"/>
    <property type="match status" value="1"/>
</dbReference>
<organism evidence="5 6">
    <name type="scientific">Xanthomonas sacchari</name>
    <dbReference type="NCBI Taxonomy" id="56458"/>
    <lineage>
        <taxon>Bacteria</taxon>
        <taxon>Pseudomonadati</taxon>
        <taxon>Pseudomonadota</taxon>
        <taxon>Gammaproteobacteria</taxon>
        <taxon>Lysobacterales</taxon>
        <taxon>Lysobacteraceae</taxon>
        <taxon>Xanthomonas</taxon>
    </lineage>
</organism>
<dbReference type="EMBL" id="MDEK01000014">
    <property type="protein sequence ID" value="PPU81327.1"/>
    <property type="molecule type" value="Genomic_DNA"/>
</dbReference>
<proteinExistence type="predicted"/>
<evidence type="ECO:0000313" key="5">
    <source>
        <dbReference type="EMBL" id="PPU81327.1"/>
    </source>
</evidence>
<dbReference type="PANTHER" id="PTHR10605:SF56">
    <property type="entry name" value="BIFUNCTIONAL HEPARAN SULFATE N-DEACETYLASE_N-SULFOTRANSFERASE"/>
    <property type="match status" value="1"/>
</dbReference>
<reference evidence="5 6" key="1">
    <citation type="submission" date="2016-08" db="EMBL/GenBank/DDBJ databases">
        <authorList>
            <person name="Seilhamer J.J."/>
        </authorList>
    </citation>
    <scope>NUCLEOTIDE SEQUENCE [LARGE SCALE GENOMIC DNA]</scope>
    <source>
        <strain evidence="5 6">CFBP4641</strain>
    </source>
</reference>
<evidence type="ECO:0000313" key="6">
    <source>
        <dbReference type="Proteomes" id="UP000247346"/>
    </source>
</evidence>
<dbReference type="Pfam" id="PF00685">
    <property type="entry name" value="Sulfotransfer_1"/>
    <property type="match status" value="1"/>
</dbReference>
<comment type="caution">
    <text evidence="5">The sequence shown here is derived from an EMBL/GenBank/DDBJ whole genome shotgun (WGS) entry which is preliminary data.</text>
</comment>
<dbReference type="InterPro" id="IPR027417">
    <property type="entry name" value="P-loop_NTPase"/>
</dbReference>